<dbReference type="InterPro" id="IPR001633">
    <property type="entry name" value="EAL_dom"/>
</dbReference>
<dbReference type="GO" id="GO:0009401">
    <property type="term" value="P:phosphoenolpyruvate-dependent sugar phosphotransferase system"/>
    <property type="evidence" value="ECO:0007669"/>
    <property type="project" value="InterPro"/>
</dbReference>
<keyword evidence="6 8" id="KW-1133">Transmembrane helix</keyword>
<dbReference type="Pfam" id="PF00563">
    <property type="entry name" value="EAL"/>
    <property type="match status" value="1"/>
</dbReference>
<feature type="transmembrane region" description="Helical" evidence="8">
    <location>
        <begin position="208"/>
        <end position="226"/>
    </location>
</feature>
<feature type="transmembrane region" description="Helical" evidence="8">
    <location>
        <begin position="373"/>
        <end position="397"/>
    </location>
</feature>
<evidence type="ECO:0000256" key="5">
    <source>
        <dbReference type="ARBA" id="ARBA00022692"/>
    </source>
</evidence>
<evidence type="ECO:0000256" key="4">
    <source>
        <dbReference type="ARBA" id="ARBA00022597"/>
    </source>
</evidence>
<keyword evidence="12" id="KW-1185">Reference proteome</keyword>
<dbReference type="PANTHER" id="PTHR33989">
    <property type="match status" value="1"/>
</dbReference>
<keyword evidence="2" id="KW-0813">Transport</keyword>
<feature type="transmembrane region" description="Helical" evidence="8">
    <location>
        <begin position="94"/>
        <end position="111"/>
    </location>
</feature>
<sequence length="694" mass="77152">MRIEKLSAGLAKMESYRLIRSVRAGLTIAIPILMIGSFSLLIRTFAGYFPALIFIEELAELLYQCTFGILSVLLTGCLAWGALQTEEKPLPGDWIVPPAAIMVFIILNGGLKLESAGAVGTFTAVCAAFFTSFTYCWLRRKMPAEHFFTPGADYNFNQALTAILPMLAVLLSAAVFNEGIRLIFHTESFQEVFVLLSNTLFRHMGRGFISSALFVFLSSVLWLLGIHGTNVLENVSRTLFQEGMQINVAAVAAGLEPTEIFTKTFLDNFVFIGGCGTLICLLIALMLFSRQRVNRTLAKTAVIPMLFNINELMIFGLPVMFNPVFVAPFLLTPLVCLFTSSLAMGLGWVPLCVQGVEWTTPALISGYMATGSWAGVVLQIVNIAIGVGIYAPFVLLYDKILIRQSQRQMSELIAMQNEQMEQGKPTNLIGAHGMIGNFAKLLAAEMKYDLQQNHIEMGYQPQFDADNHCFGVEALLRYTHPRYGKVPPPLIIDLAKETDQLQTLELAVFTQVLQADFSGIDAVISMNVTVDTLKSEVFADFLRHHPVPKDRYCIEVTEQNTLLLDDAMRQRLKEFKDLGYSLAVDDFSMGSTSLKYLQSSQFELVKLDGSLVKNARENESGRQIIQSILYLAQSMNFTVIAEYVETAEVRDLLKALGCTHYQGYLYSPAVPLEQLRDVIREIENQGQAASLKRL</sequence>
<gene>
    <name evidence="11" type="ORF">DWY25_13685</name>
</gene>
<dbReference type="Pfam" id="PF02378">
    <property type="entry name" value="PTS_EIIC"/>
    <property type="match status" value="1"/>
</dbReference>
<feature type="transmembrane region" description="Helical" evidence="8">
    <location>
        <begin position="327"/>
        <end position="353"/>
    </location>
</feature>
<dbReference type="InterPro" id="IPR035919">
    <property type="entry name" value="EAL_sf"/>
</dbReference>
<protein>
    <submittedName>
        <fullName evidence="11">EAL domain-containing protein</fullName>
    </submittedName>
</protein>
<comment type="caution">
    <text evidence="11">The sequence shown here is derived from an EMBL/GenBank/DDBJ whole genome shotgun (WGS) entry which is preliminary data.</text>
</comment>
<feature type="transmembrane region" description="Helical" evidence="8">
    <location>
        <begin position="61"/>
        <end position="82"/>
    </location>
</feature>
<feature type="transmembrane region" description="Helical" evidence="8">
    <location>
        <begin position="301"/>
        <end position="321"/>
    </location>
</feature>
<feature type="domain" description="EAL" evidence="9">
    <location>
        <begin position="439"/>
        <end position="683"/>
    </location>
</feature>
<dbReference type="Proteomes" id="UP000284178">
    <property type="component" value="Unassembled WGS sequence"/>
</dbReference>
<comment type="subcellular location">
    <subcellularLocation>
        <location evidence="1">Cell membrane</location>
        <topology evidence="1">Multi-pass membrane protein</topology>
    </subcellularLocation>
</comment>
<dbReference type="AlphaFoldDB" id="A0A412FSA8"/>
<keyword evidence="3" id="KW-1003">Cell membrane</keyword>
<dbReference type="InterPro" id="IPR003352">
    <property type="entry name" value="PTS_EIIC"/>
</dbReference>
<dbReference type="PANTHER" id="PTHR33989:SF4">
    <property type="entry name" value="PTS SYSTEM N,N'-DIACETYLCHITOBIOSE-SPECIFIC EIIC COMPONENT"/>
    <property type="match status" value="1"/>
</dbReference>
<feature type="domain" description="PTS EIIC type-3" evidence="10">
    <location>
        <begin position="2"/>
        <end position="393"/>
    </location>
</feature>
<keyword evidence="4" id="KW-0762">Sugar transport</keyword>
<dbReference type="PROSITE" id="PS51105">
    <property type="entry name" value="PTS_EIIC_TYPE_3"/>
    <property type="match status" value="1"/>
</dbReference>
<dbReference type="InterPro" id="IPR004501">
    <property type="entry name" value="PTS_EIIC_3"/>
</dbReference>
<proteinExistence type="predicted"/>
<evidence type="ECO:0000256" key="6">
    <source>
        <dbReference type="ARBA" id="ARBA00022989"/>
    </source>
</evidence>
<evidence type="ECO:0000256" key="3">
    <source>
        <dbReference type="ARBA" id="ARBA00022475"/>
    </source>
</evidence>
<dbReference type="GO" id="GO:0008982">
    <property type="term" value="F:protein-N(PI)-phosphohistidine-sugar phosphotransferase activity"/>
    <property type="evidence" value="ECO:0007669"/>
    <property type="project" value="InterPro"/>
</dbReference>
<feature type="transmembrane region" description="Helical" evidence="8">
    <location>
        <begin position="21"/>
        <end position="41"/>
    </location>
</feature>
<evidence type="ECO:0000313" key="12">
    <source>
        <dbReference type="Proteomes" id="UP000284178"/>
    </source>
</evidence>
<keyword evidence="7 8" id="KW-0472">Membrane</keyword>
<evidence type="ECO:0000256" key="1">
    <source>
        <dbReference type="ARBA" id="ARBA00004651"/>
    </source>
</evidence>
<feature type="transmembrane region" description="Helical" evidence="8">
    <location>
        <begin position="269"/>
        <end position="289"/>
    </location>
</feature>
<dbReference type="GeneID" id="83016448"/>
<dbReference type="SMART" id="SM00052">
    <property type="entry name" value="EAL"/>
    <property type="match status" value="1"/>
</dbReference>
<dbReference type="InterPro" id="IPR051088">
    <property type="entry name" value="PTS_Sugar-EIIC/EIIB"/>
</dbReference>
<evidence type="ECO:0000256" key="8">
    <source>
        <dbReference type="SAM" id="Phobius"/>
    </source>
</evidence>
<feature type="transmembrane region" description="Helical" evidence="8">
    <location>
        <begin position="159"/>
        <end position="176"/>
    </location>
</feature>
<dbReference type="EMBL" id="QRUP01000019">
    <property type="protein sequence ID" value="RGR70989.1"/>
    <property type="molecule type" value="Genomic_DNA"/>
</dbReference>
<dbReference type="RefSeq" id="WP_117895704.1">
    <property type="nucleotide sequence ID" value="NZ_CABJCV010000019.1"/>
</dbReference>
<evidence type="ECO:0000256" key="7">
    <source>
        <dbReference type="ARBA" id="ARBA00023136"/>
    </source>
</evidence>
<evidence type="ECO:0000259" key="10">
    <source>
        <dbReference type="PROSITE" id="PS51105"/>
    </source>
</evidence>
<accession>A0A412FSA8</accession>
<dbReference type="CDD" id="cd01948">
    <property type="entry name" value="EAL"/>
    <property type="match status" value="1"/>
</dbReference>
<dbReference type="PROSITE" id="PS50883">
    <property type="entry name" value="EAL"/>
    <property type="match status" value="1"/>
</dbReference>
<evidence type="ECO:0000259" key="9">
    <source>
        <dbReference type="PROSITE" id="PS50883"/>
    </source>
</evidence>
<organism evidence="11 12">
    <name type="scientific">Holdemania filiformis</name>
    <dbReference type="NCBI Taxonomy" id="61171"/>
    <lineage>
        <taxon>Bacteria</taxon>
        <taxon>Bacillati</taxon>
        <taxon>Bacillota</taxon>
        <taxon>Erysipelotrichia</taxon>
        <taxon>Erysipelotrichales</taxon>
        <taxon>Erysipelotrichaceae</taxon>
        <taxon>Holdemania</taxon>
    </lineage>
</organism>
<evidence type="ECO:0000313" key="11">
    <source>
        <dbReference type="EMBL" id="RGR70989.1"/>
    </source>
</evidence>
<reference evidence="11 12" key="1">
    <citation type="submission" date="2018-08" db="EMBL/GenBank/DDBJ databases">
        <title>A genome reference for cultivated species of the human gut microbiota.</title>
        <authorList>
            <person name="Zou Y."/>
            <person name="Xue W."/>
            <person name="Luo G."/>
        </authorList>
    </citation>
    <scope>NUCLEOTIDE SEQUENCE [LARGE SCALE GENOMIC DNA]</scope>
    <source>
        <strain evidence="11 12">AF24-29</strain>
    </source>
</reference>
<feature type="transmembrane region" description="Helical" evidence="8">
    <location>
        <begin position="117"/>
        <end position="138"/>
    </location>
</feature>
<evidence type="ECO:0000256" key="2">
    <source>
        <dbReference type="ARBA" id="ARBA00022448"/>
    </source>
</evidence>
<dbReference type="SUPFAM" id="SSF141868">
    <property type="entry name" value="EAL domain-like"/>
    <property type="match status" value="1"/>
</dbReference>
<dbReference type="Gene3D" id="3.20.20.450">
    <property type="entry name" value="EAL domain"/>
    <property type="match status" value="1"/>
</dbReference>
<dbReference type="GO" id="GO:0005886">
    <property type="term" value="C:plasma membrane"/>
    <property type="evidence" value="ECO:0007669"/>
    <property type="project" value="UniProtKB-SubCell"/>
</dbReference>
<keyword evidence="5 8" id="KW-0812">Transmembrane</keyword>
<name>A0A412FSA8_9FIRM</name>